<evidence type="ECO:0000256" key="2">
    <source>
        <dbReference type="ARBA" id="ARBA00022777"/>
    </source>
</evidence>
<accession>A0ABP8RZ28</accession>
<dbReference type="Pfam" id="PF02734">
    <property type="entry name" value="Dak2"/>
    <property type="match status" value="1"/>
</dbReference>
<evidence type="ECO:0000259" key="3">
    <source>
        <dbReference type="PROSITE" id="PS51480"/>
    </source>
</evidence>
<evidence type="ECO:0000313" key="5">
    <source>
        <dbReference type="Proteomes" id="UP001501598"/>
    </source>
</evidence>
<dbReference type="PANTHER" id="PTHR28629">
    <property type="entry name" value="TRIOKINASE/FMN CYCLASE"/>
    <property type="match status" value="1"/>
</dbReference>
<protein>
    <recommendedName>
        <fullName evidence="3">DhaL domain-containing protein</fullName>
    </recommendedName>
</protein>
<proteinExistence type="predicted"/>
<reference evidence="5" key="1">
    <citation type="journal article" date="2019" name="Int. J. Syst. Evol. Microbiol.">
        <title>The Global Catalogue of Microorganisms (GCM) 10K type strain sequencing project: providing services to taxonomists for standard genome sequencing and annotation.</title>
        <authorList>
            <consortium name="The Broad Institute Genomics Platform"/>
            <consortium name="The Broad Institute Genome Sequencing Center for Infectious Disease"/>
            <person name="Wu L."/>
            <person name="Ma J."/>
        </authorList>
    </citation>
    <scope>NUCLEOTIDE SEQUENCE [LARGE SCALE GENOMIC DNA]</scope>
    <source>
        <strain evidence="5">JCM 17906</strain>
    </source>
</reference>
<comment type="caution">
    <text evidence="4">The sequence shown here is derived from an EMBL/GenBank/DDBJ whole genome shotgun (WGS) entry which is preliminary data.</text>
</comment>
<sequence length="195" mass="19795">MDQEAVLRTYARAAEDAHGALTELDQLSGDGDFGDNLRGGLRDAVARFEQGGTSAFGALGEVFLDEVGGTSGPLLGLLFTELAQALDGDGSFGDGARDGLAAIQRVGEAQVGDRTLVDALSPAVDAFAAGGLVGAAAAARRGADHTAQLRARRGRASYVGDRAKGEPDPGAMGIALLFWAAATVESPDAAVERPV</sequence>
<dbReference type="PANTHER" id="PTHR28629:SF4">
    <property type="entry name" value="TRIOKINASE_FMN CYCLASE"/>
    <property type="match status" value="1"/>
</dbReference>
<feature type="domain" description="DhaL" evidence="3">
    <location>
        <begin position="1"/>
        <end position="183"/>
    </location>
</feature>
<organism evidence="4 5">
    <name type="scientific">Pseudonocardia xishanensis</name>
    <dbReference type="NCBI Taxonomy" id="630995"/>
    <lineage>
        <taxon>Bacteria</taxon>
        <taxon>Bacillati</taxon>
        <taxon>Actinomycetota</taxon>
        <taxon>Actinomycetes</taxon>
        <taxon>Pseudonocardiales</taxon>
        <taxon>Pseudonocardiaceae</taxon>
        <taxon>Pseudonocardia</taxon>
    </lineage>
</organism>
<dbReference type="InterPro" id="IPR050861">
    <property type="entry name" value="Dihydroxyacetone_Kinase"/>
</dbReference>
<dbReference type="InterPro" id="IPR036117">
    <property type="entry name" value="DhaL_dom_sf"/>
</dbReference>
<gene>
    <name evidence="4" type="ORF">GCM10023175_51390</name>
</gene>
<dbReference type="EMBL" id="BAABGT010000079">
    <property type="protein sequence ID" value="GAA4554080.1"/>
    <property type="molecule type" value="Genomic_DNA"/>
</dbReference>
<dbReference type="SUPFAM" id="SSF101473">
    <property type="entry name" value="DhaL-like"/>
    <property type="match status" value="1"/>
</dbReference>
<keyword evidence="1" id="KW-0808">Transferase</keyword>
<dbReference type="Proteomes" id="UP001501598">
    <property type="component" value="Unassembled WGS sequence"/>
</dbReference>
<dbReference type="SMART" id="SM01120">
    <property type="entry name" value="Dak2"/>
    <property type="match status" value="1"/>
</dbReference>
<evidence type="ECO:0000256" key="1">
    <source>
        <dbReference type="ARBA" id="ARBA00022679"/>
    </source>
</evidence>
<dbReference type="InterPro" id="IPR004007">
    <property type="entry name" value="DhaL_dom"/>
</dbReference>
<keyword evidence="2" id="KW-0418">Kinase</keyword>
<dbReference type="RefSeq" id="WP_345423770.1">
    <property type="nucleotide sequence ID" value="NZ_BAABGT010000079.1"/>
</dbReference>
<name>A0ABP8RZ28_9PSEU</name>
<evidence type="ECO:0000313" key="4">
    <source>
        <dbReference type="EMBL" id="GAA4554080.1"/>
    </source>
</evidence>
<keyword evidence="5" id="KW-1185">Reference proteome</keyword>
<dbReference type="Gene3D" id="1.25.40.340">
    <property type="match status" value="1"/>
</dbReference>
<dbReference type="PROSITE" id="PS51480">
    <property type="entry name" value="DHAL"/>
    <property type="match status" value="1"/>
</dbReference>